<evidence type="ECO:0000256" key="9">
    <source>
        <dbReference type="ARBA" id="ARBA00023012"/>
    </source>
</evidence>
<evidence type="ECO:0000256" key="2">
    <source>
        <dbReference type="ARBA" id="ARBA00004370"/>
    </source>
</evidence>
<comment type="catalytic activity">
    <reaction evidence="1">
        <text>ATP + protein L-histidine = ADP + protein N-phospho-L-histidine.</text>
        <dbReference type="EC" id="2.7.13.3"/>
    </reaction>
</comment>
<dbReference type="InterPro" id="IPR003594">
    <property type="entry name" value="HATPase_dom"/>
</dbReference>
<dbReference type="Pfam" id="PF02518">
    <property type="entry name" value="HATPase_c"/>
    <property type="match status" value="1"/>
</dbReference>
<dbReference type="Gene3D" id="3.30.565.10">
    <property type="entry name" value="Histidine kinase-like ATPase, C-terminal domain"/>
    <property type="match status" value="1"/>
</dbReference>
<dbReference type="CDD" id="cd00075">
    <property type="entry name" value="HATPase"/>
    <property type="match status" value="1"/>
</dbReference>
<keyword evidence="4" id="KW-0597">Phosphoprotein</keyword>
<dbReference type="InterPro" id="IPR036890">
    <property type="entry name" value="HATPase_C_sf"/>
</dbReference>
<keyword evidence="8 11" id="KW-1133">Transmembrane helix</keyword>
<protein>
    <recommendedName>
        <fullName evidence="3">histidine kinase</fullName>
        <ecNumber evidence="3">2.7.13.3</ecNumber>
    </recommendedName>
</protein>
<comment type="subcellular location">
    <subcellularLocation>
        <location evidence="2">Membrane</location>
    </subcellularLocation>
</comment>
<comment type="caution">
    <text evidence="14">The sequence shown here is derived from an EMBL/GenBank/DDBJ whole genome shotgun (WGS) entry which is preliminary data.</text>
</comment>
<dbReference type="RefSeq" id="WP_169209835.1">
    <property type="nucleotide sequence ID" value="NZ_JAATNW010000002.1"/>
</dbReference>
<dbReference type="GO" id="GO:0016301">
    <property type="term" value="F:kinase activity"/>
    <property type="evidence" value="ECO:0007669"/>
    <property type="project" value="UniProtKB-KW"/>
</dbReference>
<dbReference type="CDD" id="cd06225">
    <property type="entry name" value="HAMP"/>
    <property type="match status" value="1"/>
</dbReference>
<dbReference type="SUPFAM" id="SSF47384">
    <property type="entry name" value="Homodimeric domain of signal transducing histidine kinase"/>
    <property type="match status" value="1"/>
</dbReference>
<evidence type="ECO:0000256" key="4">
    <source>
        <dbReference type="ARBA" id="ARBA00022553"/>
    </source>
</evidence>
<evidence type="ECO:0000256" key="5">
    <source>
        <dbReference type="ARBA" id="ARBA00022679"/>
    </source>
</evidence>
<evidence type="ECO:0000259" key="13">
    <source>
        <dbReference type="PROSITE" id="PS50885"/>
    </source>
</evidence>
<sequence length="446" mass="51134">MTALSIAAVIFILYFWTLANDEVFLKEAYSALENEQFTFGSIYRFGGQDALDEAVAIKVSVMKNRSLIGLFDADYTPLAGNVSKWPDLKQQRDIFQVSEKLNQLVIDEYSENYNPRSRQFLVSIRQFNDDRILFLARDVQHVYSAQWMGSYFSWVFVSFLLTIVVLSYFVAWYVVNRINRMALTADHIMKTGNLKRRLHIDSHWDDLSRLAIVFNRMLAKIEESFTNIKSVTDNIAHDLRTPLSRLRTTLEKIPEAELRKRSLQETDNLLSMFNGLLRIGDIETQRQRRAFMRIELDVIVDDVVSLYQPVADQKNMKIELDIAPVSIIGDRDLIFQAIANIIDNCIKYSGFNSTVTVEVREYKRCVAISVNDSGPGVSCEQFVHLDRRFYRAEQSRSSAGNGLGLSLVRAVAKLHDGNLWFIDNPRMQKSGLGVTITLPKIDTLAR</sequence>
<keyword evidence="6 11" id="KW-0812">Transmembrane</keyword>
<evidence type="ECO:0000256" key="1">
    <source>
        <dbReference type="ARBA" id="ARBA00000085"/>
    </source>
</evidence>
<dbReference type="PANTHER" id="PTHR45436">
    <property type="entry name" value="SENSOR HISTIDINE KINASE YKOH"/>
    <property type="match status" value="1"/>
</dbReference>
<dbReference type="InterPro" id="IPR003661">
    <property type="entry name" value="HisK_dim/P_dom"/>
</dbReference>
<keyword evidence="10 11" id="KW-0472">Membrane</keyword>
<dbReference type="InterPro" id="IPR004358">
    <property type="entry name" value="Sig_transdc_His_kin-like_C"/>
</dbReference>
<dbReference type="SUPFAM" id="SSF55874">
    <property type="entry name" value="ATPase domain of HSP90 chaperone/DNA topoisomerase II/histidine kinase"/>
    <property type="match status" value="1"/>
</dbReference>
<keyword evidence="9" id="KW-0902">Two-component regulatory system</keyword>
<feature type="domain" description="Histidine kinase" evidence="12">
    <location>
        <begin position="234"/>
        <end position="442"/>
    </location>
</feature>
<dbReference type="InterPro" id="IPR005467">
    <property type="entry name" value="His_kinase_dom"/>
</dbReference>
<proteinExistence type="predicted"/>
<dbReference type="PROSITE" id="PS50109">
    <property type="entry name" value="HIS_KIN"/>
    <property type="match status" value="1"/>
</dbReference>
<dbReference type="InterPro" id="IPR003660">
    <property type="entry name" value="HAMP_dom"/>
</dbReference>
<evidence type="ECO:0000313" key="15">
    <source>
        <dbReference type="Proteomes" id="UP000709336"/>
    </source>
</evidence>
<dbReference type="Proteomes" id="UP000709336">
    <property type="component" value="Unassembled WGS sequence"/>
</dbReference>
<name>A0ABX1QZM1_9ALTE</name>
<dbReference type="SMART" id="SM00387">
    <property type="entry name" value="HATPase_c"/>
    <property type="match status" value="1"/>
</dbReference>
<dbReference type="InterPro" id="IPR050428">
    <property type="entry name" value="TCS_sensor_his_kinase"/>
</dbReference>
<evidence type="ECO:0000256" key="7">
    <source>
        <dbReference type="ARBA" id="ARBA00022777"/>
    </source>
</evidence>
<dbReference type="EC" id="2.7.13.3" evidence="3"/>
<evidence type="ECO:0000256" key="3">
    <source>
        <dbReference type="ARBA" id="ARBA00012438"/>
    </source>
</evidence>
<keyword evidence="5" id="KW-0808">Transferase</keyword>
<organism evidence="14 15">
    <name type="scientific">Alteromonas ponticola</name>
    <dbReference type="NCBI Taxonomy" id="2720613"/>
    <lineage>
        <taxon>Bacteria</taxon>
        <taxon>Pseudomonadati</taxon>
        <taxon>Pseudomonadota</taxon>
        <taxon>Gammaproteobacteria</taxon>
        <taxon>Alteromonadales</taxon>
        <taxon>Alteromonadaceae</taxon>
        <taxon>Alteromonas/Salinimonas group</taxon>
        <taxon>Alteromonas</taxon>
    </lineage>
</organism>
<feature type="domain" description="HAMP" evidence="13">
    <location>
        <begin position="172"/>
        <end position="226"/>
    </location>
</feature>
<accession>A0ABX1QZM1</accession>
<gene>
    <name evidence="14" type="ORF">HCJ96_04475</name>
</gene>
<dbReference type="Pfam" id="PF00672">
    <property type="entry name" value="HAMP"/>
    <property type="match status" value="1"/>
</dbReference>
<evidence type="ECO:0000313" key="14">
    <source>
        <dbReference type="EMBL" id="NMH59274.1"/>
    </source>
</evidence>
<dbReference type="CDD" id="cd00082">
    <property type="entry name" value="HisKA"/>
    <property type="match status" value="1"/>
</dbReference>
<dbReference type="PRINTS" id="PR00344">
    <property type="entry name" value="BCTRLSENSOR"/>
</dbReference>
<evidence type="ECO:0000259" key="12">
    <source>
        <dbReference type="PROSITE" id="PS50109"/>
    </source>
</evidence>
<dbReference type="PROSITE" id="PS50885">
    <property type="entry name" value="HAMP"/>
    <property type="match status" value="1"/>
</dbReference>
<reference evidence="14 15" key="1">
    <citation type="submission" date="2020-03" db="EMBL/GenBank/DDBJ databases">
        <title>Alteromonas ponticola sp. nov., isolated from seawater.</title>
        <authorList>
            <person name="Yoon J.-H."/>
            <person name="Kim Y.-O."/>
        </authorList>
    </citation>
    <scope>NUCLEOTIDE SEQUENCE [LARGE SCALE GENOMIC DNA]</scope>
    <source>
        <strain evidence="14 15">MYP5</strain>
    </source>
</reference>
<dbReference type="Gene3D" id="1.10.287.130">
    <property type="match status" value="1"/>
</dbReference>
<evidence type="ECO:0000256" key="10">
    <source>
        <dbReference type="ARBA" id="ARBA00023136"/>
    </source>
</evidence>
<evidence type="ECO:0000256" key="6">
    <source>
        <dbReference type="ARBA" id="ARBA00022692"/>
    </source>
</evidence>
<dbReference type="SMART" id="SM00304">
    <property type="entry name" value="HAMP"/>
    <property type="match status" value="1"/>
</dbReference>
<evidence type="ECO:0000256" key="11">
    <source>
        <dbReference type="SAM" id="Phobius"/>
    </source>
</evidence>
<dbReference type="EMBL" id="JAATNW010000002">
    <property type="protein sequence ID" value="NMH59274.1"/>
    <property type="molecule type" value="Genomic_DNA"/>
</dbReference>
<keyword evidence="15" id="KW-1185">Reference proteome</keyword>
<dbReference type="InterPro" id="IPR036097">
    <property type="entry name" value="HisK_dim/P_sf"/>
</dbReference>
<keyword evidence="7 14" id="KW-0418">Kinase</keyword>
<feature type="transmembrane region" description="Helical" evidence="11">
    <location>
        <begin position="151"/>
        <end position="175"/>
    </location>
</feature>
<evidence type="ECO:0000256" key="8">
    <source>
        <dbReference type="ARBA" id="ARBA00022989"/>
    </source>
</evidence>
<dbReference type="SMART" id="SM00388">
    <property type="entry name" value="HisKA"/>
    <property type="match status" value="1"/>
</dbReference>
<dbReference type="PANTHER" id="PTHR45436:SF8">
    <property type="entry name" value="HISTIDINE KINASE"/>
    <property type="match status" value="1"/>
</dbReference>
<dbReference type="Pfam" id="PF00512">
    <property type="entry name" value="HisKA"/>
    <property type="match status" value="1"/>
</dbReference>